<evidence type="ECO:0000256" key="1">
    <source>
        <dbReference type="ARBA" id="ARBA00004651"/>
    </source>
</evidence>
<dbReference type="InterPro" id="IPR036259">
    <property type="entry name" value="MFS_trans_sf"/>
</dbReference>
<keyword evidence="11" id="KW-1185">Reference proteome</keyword>
<feature type="transmembrane region" description="Helical" evidence="8">
    <location>
        <begin position="91"/>
        <end position="109"/>
    </location>
</feature>
<dbReference type="EMBL" id="JBHLXH010000001">
    <property type="protein sequence ID" value="MFC0221146.1"/>
    <property type="molecule type" value="Genomic_DNA"/>
</dbReference>
<evidence type="ECO:0000259" key="9">
    <source>
        <dbReference type="PROSITE" id="PS50850"/>
    </source>
</evidence>
<dbReference type="Gene3D" id="1.20.1250.20">
    <property type="entry name" value="MFS general substrate transporter like domains"/>
    <property type="match status" value="1"/>
</dbReference>
<keyword evidence="6 8" id="KW-0472">Membrane</keyword>
<feature type="domain" description="Major facilitator superfamily (MFS) profile" evidence="9">
    <location>
        <begin position="18"/>
        <end position="432"/>
    </location>
</feature>
<feature type="transmembrane region" description="Helical" evidence="8">
    <location>
        <begin position="115"/>
        <end position="135"/>
    </location>
</feature>
<feature type="transmembrane region" description="Helical" evidence="8">
    <location>
        <begin position="316"/>
        <end position="335"/>
    </location>
</feature>
<feature type="transmembrane region" description="Helical" evidence="8">
    <location>
        <begin position="408"/>
        <end position="427"/>
    </location>
</feature>
<dbReference type="RefSeq" id="WP_378516852.1">
    <property type="nucleotide sequence ID" value="NZ_CBCSDI010000003.1"/>
</dbReference>
<comment type="caution">
    <text evidence="10">The sequence shown here is derived from an EMBL/GenBank/DDBJ whole genome shotgun (WGS) entry which is preliminary data.</text>
</comment>
<keyword evidence="5 8" id="KW-1133">Transmembrane helix</keyword>
<feature type="transmembrane region" description="Helical" evidence="8">
    <location>
        <begin position="250"/>
        <end position="273"/>
    </location>
</feature>
<comment type="subcellular location">
    <subcellularLocation>
        <location evidence="1">Cell membrane</location>
        <topology evidence="1">Multi-pass membrane protein</topology>
    </subcellularLocation>
</comment>
<dbReference type="CDD" id="cd17369">
    <property type="entry name" value="MFS_ShiA_like"/>
    <property type="match status" value="1"/>
</dbReference>
<gene>
    <name evidence="10" type="ORF">ACFFJG_01530</name>
</gene>
<evidence type="ECO:0000256" key="8">
    <source>
        <dbReference type="SAM" id="Phobius"/>
    </source>
</evidence>
<dbReference type="PROSITE" id="PS50850">
    <property type="entry name" value="MFS"/>
    <property type="match status" value="1"/>
</dbReference>
<evidence type="ECO:0000256" key="6">
    <source>
        <dbReference type="ARBA" id="ARBA00023136"/>
    </source>
</evidence>
<evidence type="ECO:0000313" key="11">
    <source>
        <dbReference type="Proteomes" id="UP001589698"/>
    </source>
</evidence>
<dbReference type="Proteomes" id="UP001589698">
    <property type="component" value="Unassembled WGS sequence"/>
</dbReference>
<reference evidence="10 11" key="1">
    <citation type="submission" date="2024-09" db="EMBL/GenBank/DDBJ databases">
        <authorList>
            <person name="Sun Q."/>
            <person name="Mori K."/>
        </authorList>
    </citation>
    <scope>NUCLEOTIDE SEQUENCE [LARGE SCALE GENOMIC DNA]</scope>
    <source>
        <strain evidence="10 11">CCM 8654</strain>
    </source>
</reference>
<dbReference type="PANTHER" id="PTHR43045:SF2">
    <property type="entry name" value="INNER MEMBRANE METABOLITE TRANSPORT PROTEIN YHJE"/>
    <property type="match status" value="1"/>
</dbReference>
<organism evidence="10 11">
    <name type="scientific">Nocardioides zeicaulis</name>
    <dbReference type="NCBI Taxonomy" id="1776857"/>
    <lineage>
        <taxon>Bacteria</taxon>
        <taxon>Bacillati</taxon>
        <taxon>Actinomycetota</taxon>
        <taxon>Actinomycetes</taxon>
        <taxon>Propionibacteriales</taxon>
        <taxon>Nocardioidaceae</taxon>
        <taxon>Nocardioides</taxon>
    </lineage>
</organism>
<dbReference type="InterPro" id="IPR005828">
    <property type="entry name" value="MFS_sugar_transport-like"/>
</dbReference>
<accession>A0ABV6DWP4</accession>
<dbReference type="SUPFAM" id="SSF103473">
    <property type="entry name" value="MFS general substrate transporter"/>
    <property type="match status" value="1"/>
</dbReference>
<feature type="transmembrane region" description="Helical" evidence="8">
    <location>
        <begin position="195"/>
        <end position="214"/>
    </location>
</feature>
<evidence type="ECO:0000256" key="5">
    <source>
        <dbReference type="ARBA" id="ARBA00022989"/>
    </source>
</evidence>
<feature type="transmembrane region" description="Helical" evidence="8">
    <location>
        <begin position="377"/>
        <end position="396"/>
    </location>
</feature>
<feature type="compositionally biased region" description="Basic and acidic residues" evidence="7">
    <location>
        <begin position="442"/>
        <end position="452"/>
    </location>
</feature>
<feature type="transmembrane region" description="Helical" evidence="8">
    <location>
        <begin position="156"/>
        <end position="183"/>
    </location>
</feature>
<keyword evidence="4 8" id="KW-0812">Transmembrane</keyword>
<evidence type="ECO:0000256" key="2">
    <source>
        <dbReference type="ARBA" id="ARBA00022448"/>
    </source>
</evidence>
<name>A0ABV6DWP4_9ACTN</name>
<feature type="transmembrane region" description="Helical" evidence="8">
    <location>
        <begin position="285"/>
        <end position="304"/>
    </location>
</feature>
<keyword evidence="3" id="KW-1003">Cell membrane</keyword>
<dbReference type="InterPro" id="IPR020846">
    <property type="entry name" value="MFS_dom"/>
</dbReference>
<evidence type="ECO:0000256" key="4">
    <source>
        <dbReference type="ARBA" id="ARBA00022692"/>
    </source>
</evidence>
<evidence type="ECO:0000313" key="10">
    <source>
        <dbReference type="EMBL" id="MFC0221146.1"/>
    </source>
</evidence>
<evidence type="ECO:0000256" key="7">
    <source>
        <dbReference type="SAM" id="MobiDB-lite"/>
    </source>
</evidence>
<sequence>MSRTTTEAHGDAKTMRRVAFASGTGTTIEFYDFFIYGTAAALVFPTVFFPALGSTAGTVASFATYAVAFGARPLGALLFGHFGDRLGRKTTLITTLLLMGVATVLIGLIPSSDSIGVAAPIILIALRICQGLAVGGEWAGATLLAAEYAPPTKRGLYAIFPQLGPAIAFALSSGTFLIVNQFVGETSDAFVTWGWRIPFIASALLVLVGLYVRLKVEETPVFKRQAAEAANNPAPKGSVLEVFWKQPRELLLAGGALAMMFAFFYTGTAYLTAYGTTALGLERGTVLSLGIGASVIFAASVIVSNLYSDRVGRRKVVIGSCVLSIPWGFALFPILDNGTPLAFFIGLSLTLCIMGISYGPAGALLPEMFQTRYRYTGAGMAYAIAAVIGGGTAPILATDLTADHGSGAVGWMLAGFGLLSLLCALAMPETQHRALEGQPTPTEKRHPIPETA</sequence>
<feature type="transmembrane region" description="Helical" evidence="8">
    <location>
        <begin position="341"/>
        <end position="365"/>
    </location>
</feature>
<proteinExistence type="predicted"/>
<dbReference type="Pfam" id="PF00083">
    <property type="entry name" value="Sugar_tr"/>
    <property type="match status" value="1"/>
</dbReference>
<feature type="transmembrane region" description="Helical" evidence="8">
    <location>
        <begin position="59"/>
        <end position="79"/>
    </location>
</feature>
<protein>
    <submittedName>
        <fullName evidence="10">MFS transporter</fullName>
    </submittedName>
</protein>
<dbReference type="PANTHER" id="PTHR43045">
    <property type="entry name" value="SHIKIMATE TRANSPORTER"/>
    <property type="match status" value="1"/>
</dbReference>
<keyword evidence="2" id="KW-0813">Transport</keyword>
<evidence type="ECO:0000256" key="3">
    <source>
        <dbReference type="ARBA" id="ARBA00022475"/>
    </source>
</evidence>
<feature type="region of interest" description="Disordered" evidence="7">
    <location>
        <begin position="433"/>
        <end position="452"/>
    </location>
</feature>